<sequence length="221" mass="24125">MAELKPCPFCGGAAAQPEVEQVEHCGWVGRIECEDCDVSLSLQYSTNSPGSAGTDTIAAWNRRATDGQRAPVPEGWKQNWARVPAYEMLCALSGQWHSNRHEVARRIYKELLAAAPTPPASDTAPDRLQELMRSRLTPFGLLTRALRVVCGASLMDMANDMGMTPAQLSALEHGRAELTLSVVQGASWFFRSRGIQMTKPALFAAMMSSNAPRPFGDPYAE</sequence>
<dbReference type="InterPro" id="IPR010982">
    <property type="entry name" value="Lambda_DNA-bd_dom_sf"/>
</dbReference>
<dbReference type="GO" id="GO:0003677">
    <property type="term" value="F:DNA binding"/>
    <property type="evidence" value="ECO:0007669"/>
    <property type="project" value="InterPro"/>
</dbReference>
<name>A0A849BJQ7_9BURK</name>
<dbReference type="InterPro" id="IPR001387">
    <property type="entry name" value="Cro/C1-type_HTH"/>
</dbReference>
<organism evidence="1 2">
    <name type="scientific">Cupriavidus gilardii</name>
    <dbReference type="NCBI Taxonomy" id="82541"/>
    <lineage>
        <taxon>Bacteria</taxon>
        <taxon>Pseudomonadati</taxon>
        <taxon>Pseudomonadota</taxon>
        <taxon>Betaproteobacteria</taxon>
        <taxon>Burkholderiales</taxon>
        <taxon>Burkholderiaceae</taxon>
        <taxon>Cupriavidus</taxon>
    </lineage>
</organism>
<accession>A0A849BJQ7</accession>
<dbReference type="Pfam" id="PF14354">
    <property type="entry name" value="Lar_restr_allev"/>
    <property type="match status" value="1"/>
</dbReference>
<protein>
    <submittedName>
        <fullName evidence="1">Restriction alleviation protein, Lar family</fullName>
    </submittedName>
</protein>
<gene>
    <name evidence="1" type="ORF">HLB16_26505</name>
</gene>
<reference evidence="1 2" key="1">
    <citation type="submission" date="2020-05" db="EMBL/GenBank/DDBJ databases">
        <title>MicrobeNet Type strains.</title>
        <authorList>
            <person name="Nicholson A.C."/>
        </authorList>
    </citation>
    <scope>NUCLEOTIDE SEQUENCE [LARGE SCALE GENOMIC DNA]</scope>
    <source>
        <strain evidence="1 2">ATCC 700815</strain>
    </source>
</reference>
<dbReference type="SUPFAM" id="SSF47413">
    <property type="entry name" value="lambda repressor-like DNA-binding domains"/>
    <property type="match status" value="1"/>
</dbReference>
<evidence type="ECO:0000313" key="1">
    <source>
        <dbReference type="EMBL" id="NNH14394.1"/>
    </source>
</evidence>
<dbReference type="CDD" id="cd00093">
    <property type="entry name" value="HTH_XRE"/>
    <property type="match status" value="1"/>
</dbReference>
<dbReference type="NCBIfam" id="TIGR03655">
    <property type="entry name" value="anti_R_Lar"/>
    <property type="match status" value="1"/>
</dbReference>
<dbReference type="RefSeq" id="WP_082371805.1">
    <property type="nucleotide sequence ID" value="NZ_JABEMD010000116.1"/>
</dbReference>
<dbReference type="AlphaFoldDB" id="A0A849BJQ7"/>
<evidence type="ECO:0000313" key="2">
    <source>
        <dbReference type="Proteomes" id="UP000542973"/>
    </source>
</evidence>
<dbReference type="InterPro" id="IPR019908">
    <property type="entry name" value="Toxin_RalR"/>
</dbReference>
<comment type="caution">
    <text evidence="1">The sequence shown here is derived from an EMBL/GenBank/DDBJ whole genome shotgun (WGS) entry which is preliminary data.</text>
</comment>
<dbReference type="Proteomes" id="UP000542973">
    <property type="component" value="Unassembled WGS sequence"/>
</dbReference>
<proteinExistence type="predicted"/>
<dbReference type="EMBL" id="JABEMD010000116">
    <property type="protein sequence ID" value="NNH14394.1"/>
    <property type="molecule type" value="Genomic_DNA"/>
</dbReference>